<evidence type="ECO:0000313" key="2">
    <source>
        <dbReference type="EMBL" id="KAJ1521886.1"/>
    </source>
</evidence>
<comment type="caution">
    <text evidence="2">The sequence shown here is derived from an EMBL/GenBank/DDBJ whole genome shotgun (WGS) entry which is preliminary data.</text>
</comment>
<feature type="compositionally biased region" description="Basic residues" evidence="1">
    <location>
        <begin position="125"/>
        <end position="134"/>
    </location>
</feature>
<reference evidence="2" key="1">
    <citation type="submission" date="2022-12" db="EMBL/GenBank/DDBJ databases">
        <title>Chromosome-level genome assembly of the bean flower thrips Megalurothrips usitatus.</title>
        <authorList>
            <person name="Ma L."/>
            <person name="Liu Q."/>
            <person name="Li H."/>
            <person name="Cai W."/>
        </authorList>
    </citation>
    <scope>NUCLEOTIDE SEQUENCE</scope>
    <source>
        <strain evidence="2">Cailab_2022a</strain>
    </source>
</reference>
<dbReference type="Proteomes" id="UP001075354">
    <property type="component" value="Chromosome 12"/>
</dbReference>
<protein>
    <submittedName>
        <fullName evidence="2">Uncharacterized protein</fullName>
    </submittedName>
</protein>
<feature type="region of interest" description="Disordered" evidence="1">
    <location>
        <begin position="123"/>
        <end position="147"/>
    </location>
</feature>
<organism evidence="2 3">
    <name type="scientific">Megalurothrips usitatus</name>
    <name type="common">bean blossom thrips</name>
    <dbReference type="NCBI Taxonomy" id="439358"/>
    <lineage>
        <taxon>Eukaryota</taxon>
        <taxon>Metazoa</taxon>
        <taxon>Ecdysozoa</taxon>
        <taxon>Arthropoda</taxon>
        <taxon>Hexapoda</taxon>
        <taxon>Insecta</taxon>
        <taxon>Pterygota</taxon>
        <taxon>Neoptera</taxon>
        <taxon>Paraneoptera</taxon>
        <taxon>Thysanoptera</taxon>
        <taxon>Terebrantia</taxon>
        <taxon>Thripoidea</taxon>
        <taxon>Thripidae</taxon>
        <taxon>Megalurothrips</taxon>
    </lineage>
</organism>
<dbReference type="AlphaFoldDB" id="A0AAV7XE46"/>
<keyword evidence="3" id="KW-1185">Reference proteome</keyword>
<accession>A0AAV7XE46</accession>
<proteinExistence type="predicted"/>
<sequence>MTPPTATRRRPKTLSSFPYYLLISVPLRFFDNNAILSMISRAAAERRGGGAITRCELHAPGSCTAGACEPPPPPPRAYYSRNSVGRLSHGSPGAVPRILSRSYPHHLSLSLSLSLSGCTKTYLQGRKKRKKGKKSKEESENAGRHKPARHHVLIVPMQCYQCLSNASPGYGGSLGAPLVSAGGPSPRQDTCFCDNVYLVRRGRVLQWQNVLIHVSYKLP</sequence>
<evidence type="ECO:0000256" key="1">
    <source>
        <dbReference type="SAM" id="MobiDB-lite"/>
    </source>
</evidence>
<evidence type="ECO:0000313" key="3">
    <source>
        <dbReference type="Proteomes" id="UP001075354"/>
    </source>
</evidence>
<gene>
    <name evidence="2" type="ORF">ONE63_002224</name>
</gene>
<name>A0AAV7XE46_9NEOP</name>
<dbReference type="EMBL" id="JAPTSV010000012">
    <property type="protein sequence ID" value="KAJ1521886.1"/>
    <property type="molecule type" value="Genomic_DNA"/>
</dbReference>